<comment type="caution">
    <text evidence="8">The sequence shown here is derived from an EMBL/GenBank/DDBJ whole genome shotgun (WGS) entry which is preliminary data.</text>
</comment>
<accession>A0AAP0K231</accession>
<evidence type="ECO:0000313" key="9">
    <source>
        <dbReference type="Proteomes" id="UP001420932"/>
    </source>
</evidence>
<evidence type="ECO:0000256" key="3">
    <source>
        <dbReference type="ARBA" id="ARBA00022827"/>
    </source>
</evidence>
<keyword evidence="4" id="KW-0521">NADP</keyword>
<dbReference type="PANTHER" id="PTHR23023">
    <property type="entry name" value="DIMETHYLANILINE MONOOXYGENASE"/>
    <property type="match status" value="1"/>
</dbReference>
<organism evidence="8 9">
    <name type="scientific">Stephania yunnanensis</name>
    <dbReference type="NCBI Taxonomy" id="152371"/>
    <lineage>
        <taxon>Eukaryota</taxon>
        <taxon>Viridiplantae</taxon>
        <taxon>Streptophyta</taxon>
        <taxon>Embryophyta</taxon>
        <taxon>Tracheophyta</taxon>
        <taxon>Spermatophyta</taxon>
        <taxon>Magnoliopsida</taxon>
        <taxon>Ranunculales</taxon>
        <taxon>Menispermaceae</taxon>
        <taxon>Menispermoideae</taxon>
        <taxon>Cissampelideae</taxon>
        <taxon>Stephania</taxon>
    </lineage>
</organism>
<evidence type="ECO:0000256" key="6">
    <source>
        <dbReference type="RuleBase" id="RU361177"/>
    </source>
</evidence>
<dbReference type="SUPFAM" id="SSF51905">
    <property type="entry name" value="FAD/NAD(P)-binding domain"/>
    <property type="match status" value="2"/>
</dbReference>
<keyword evidence="2 6" id="KW-0285">Flavoprotein</keyword>
<evidence type="ECO:0000256" key="7">
    <source>
        <dbReference type="SAM" id="MobiDB-lite"/>
    </source>
</evidence>
<comment type="similarity">
    <text evidence="1 6">Belongs to the FMO family.</text>
</comment>
<name>A0AAP0K231_9MAGN</name>
<keyword evidence="9" id="KW-1185">Reference proteome</keyword>
<dbReference type="GO" id="GO:0050661">
    <property type="term" value="F:NADP binding"/>
    <property type="evidence" value="ECO:0007669"/>
    <property type="project" value="InterPro"/>
</dbReference>
<keyword evidence="3 6" id="KW-0274">FAD</keyword>
<evidence type="ECO:0000313" key="8">
    <source>
        <dbReference type="EMBL" id="KAK9143192.1"/>
    </source>
</evidence>
<dbReference type="GO" id="GO:0050660">
    <property type="term" value="F:flavin adenine dinucleotide binding"/>
    <property type="evidence" value="ECO:0007669"/>
    <property type="project" value="InterPro"/>
</dbReference>
<dbReference type="InterPro" id="IPR050346">
    <property type="entry name" value="FMO-like"/>
</dbReference>
<feature type="compositionally biased region" description="Pro residues" evidence="7">
    <location>
        <begin position="10"/>
        <end position="24"/>
    </location>
</feature>
<dbReference type="InterPro" id="IPR036188">
    <property type="entry name" value="FAD/NAD-bd_sf"/>
</dbReference>
<evidence type="ECO:0000256" key="4">
    <source>
        <dbReference type="ARBA" id="ARBA00022857"/>
    </source>
</evidence>
<proteinExistence type="inferred from homology"/>
<sequence>MPFSSHLSPHPTPPPPPPPPPPPTSRKVAVIGAGATGLVAARELRREGHQVVVFERNNRVGGTWVYDPRTESDPLGRDPLRSIVHTSLYDSLRTNLPRESMGFRDYPFVVVKEEGKQGDPRRFPGHREVCRYLSDFAHHFGIIGLIRFETEVLRVGLNHENKKWVVASRRIGGVGDDEKVEVFDAVVVCNGHYSEPRLARFPGTSSSSSSSSCIATLLVLAMVDCYLNSLANLEAIELELVVVLIGSSASAQDISRDISGVAKEVHIASRSSSDSTPIRLPGYDNMWLHSMIESTHEDGRVIFQDGSSVYADVILHCTGYEFHFPFLDTNNIVRVEDNRVGPLYQHVLPPTLAPWLSFIGLTWKVIPFPLCELQSKWVAGVLSGRIPLPTQEDMMSSVSTFYSKLEAAGIPKHYTHNISDYQAIGTTIINTVTLYVSNGVKACHSEYASIYTAVKMDVLIMCFQFEYADWLASQSGFPATEEWRKQMYFANGKNRDAQPETYRDEWYDEDLILQAQQQFIQFLP</sequence>
<comment type="cofactor">
    <cofactor evidence="6">
        <name>FAD</name>
        <dbReference type="ChEBI" id="CHEBI:57692"/>
    </cofactor>
</comment>
<dbReference type="Proteomes" id="UP001420932">
    <property type="component" value="Unassembled WGS sequence"/>
</dbReference>
<feature type="region of interest" description="Disordered" evidence="7">
    <location>
        <begin position="1"/>
        <end position="25"/>
    </location>
</feature>
<gene>
    <name evidence="8" type="ORF">Syun_012592</name>
</gene>
<dbReference type="InterPro" id="IPR000960">
    <property type="entry name" value="Flavin_mOase"/>
</dbReference>
<dbReference type="InterPro" id="IPR020946">
    <property type="entry name" value="Flavin_mOase-like"/>
</dbReference>
<dbReference type="Gene3D" id="3.50.50.60">
    <property type="entry name" value="FAD/NAD(P)-binding domain"/>
    <property type="match status" value="2"/>
</dbReference>
<dbReference type="Pfam" id="PF00743">
    <property type="entry name" value="FMO-like"/>
    <property type="match status" value="2"/>
</dbReference>
<evidence type="ECO:0000256" key="2">
    <source>
        <dbReference type="ARBA" id="ARBA00022630"/>
    </source>
</evidence>
<keyword evidence="5 6" id="KW-0560">Oxidoreductase</keyword>
<dbReference type="PRINTS" id="PR00370">
    <property type="entry name" value="FMOXYGENASE"/>
</dbReference>
<reference evidence="8 9" key="1">
    <citation type="submission" date="2024-01" db="EMBL/GenBank/DDBJ databases">
        <title>Genome assemblies of Stephania.</title>
        <authorList>
            <person name="Yang L."/>
        </authorList>
    </citation>
    <scope>NUCLEOTIDE SEQUENCE [LARGE SCALE GENOMIC DNA]</scope>
    <source>
        <strain evidence="8">YNDBR</strain>
        <tissue evidence="8">Leaf</tissue>
    </source>
</reference>
<dbReference type="GO" id="GO:0004499">
    <property type="term" value="F:N,N-dimethylaniline monooxygenase activity"/>
    <property type="evidence" value="ECO:0007669"/>
    <property type="project" value="InterPro"/>
</dbReference>
<dbReference type="AlphaFoldDB" id="A0AAP0K231"/>
<keyword evidence="6" id="KW-0503">Monooxygenase</keyword>
<dbReference type="SUPFAM" id="SSF101447">
    <property type="entry name" value="Formin homology 2 domain (FH2 domain)"/>
    <property type="match status" value="1"/>
</dbReference>
<evidence type="ECO:0000256" key="1">
    <source>
        <dbReference type="ARBA" id="ARBA00009183"/>
    </source>
</evidence>
<dbReference type="EC" id="1.-.-.-" evidence="6"/>
<protein>
    <recommendedName>
        <fullName evidence="6">Flavin-containing monooxygenase</fullName>
        <ecNumber evidence="6">1.-.-.-</ecNumber>
    </recommendedName>
</protein>
<dbReference type="EMBL" id="JBBNAF010000005">
    <property type="protein sequence ID" value="KAK9143192.1"/>
    <property type="molecule type" value="Genomic_DNA"/>
</dbReference>
<evidence type="ECO:0000256" key="5">
    <source>
        <dbReference type="ARBA" id="ARBA00023002"/>
    </source>
</evidence>